<keyword evidence="8" id="KW-1185">Reference proteome</keyword>
<evidence type="ECO:0000313" key="8">
    <source>
        <dbReference type="Proteomes" id="UP000801492"/>
    </source>
</evidence>
<proteinExistence type="inferred from homology"/>
<comment type="similarity">
    <text evidence="2 6">Belongs to the tetraspanin (TM4SF) family.</text>
</comment>
<dbReference type="InterPro" id="IPR000301">
    <property type="entry name" value="Tetraspanin_animals"/>
</dbReference>
<evidence type="ECO:0000256" key="2">
    <source>
        <dbReference type="ARBA" id="ARBA00006840"/>
    </source>
</evidence>
<feature type="transmembrane region" description="Helical" evidence="6">
    <location>
        <begin position="12"/>
        <end position="37"/>
    </location>
</feature>
<dbReference type="SUPFAM" id="SSF48652">
    <property type="entry name" value="Tetraspanin"/>
    <property type="match status" value="1"/>
</dbReference>
<protein>
    <recommendedName>
        <fullName evidence="6">Tetraspanin</fullName>
    </recommendedName>
</protein>
<dbReference type="Proteomes" id="UP000801492">
    <property type="component" value="Unassembled WGS sequence"/>
</dbReference>
<dbReference type="CDD" id="cd03127">
    <property type="entry name" value="tetraspanin_LEL"/>
    <property type="match status" value="1"/>
</dbReference>
<dbReference type="EMBL" id="VTPC01003078">
    <property type="protein sequence ID" value="KAF2899056.1"/>
    <property type="molecule type" value="Genomic_DNA"/>
</dbReference>
<keyword evidence="5 6" id="KW-0472">Membrane</keyword>
<keyword evidence="4 6" id="KW-1133">Transmembrane helix</keyword>
<reference evidence="7" key="1">
    <citation type="submission" date="2019-08" db="EMBL/GenBank/DDBJ databases">
        <title>The genome of the North American firefly Photinus pyralis.</title>
        <authorList>
            <consortium name="Photinus pyralis genome working group"/>
            <person name="Fallon T.R."/>
            <person name="Sander Lower S.E."/>
            <person name="Weng J.-K."/>
        </authorList>
    </citation>
    <scope>NUCLEOTIDE SEQUENCE</scope>
    <source>
        <strain evidence="7">TRF0915ILg1</strain>
        <tissue evidence="7">Whole body</tissue>
    </source>
</reference>
<comment type="caution">
    <text evidence="7">The sequence shown here is derived from an EMBL/GenBank/DDBJ whole genome shotgun (WGS) entry which is preliminary data.</text>
</comment>
<sequence length="278" mass="31891">MARDLDIGMKCIKYMLFISNFMFVMVGFLLISIGATINSVYYDFELFMESHHFRPAHLLIAIGILIFFVALFGCVGAIKESTMLINVYGTLLFVLLILEVSAAIAAFVMRSNIYHNIEKNMEDSLDDYRNNTEAQIYWDFMQERLGCCGVELPSDWENKIDNGTTIDLYENKTMVPFSCCKFYQCRENLIYERGCLNRLTYIISESALMLGVGATCVALVELLGVIFAFMLANTIRRVKTNEELQRQEYRQRIYEQLARGQEEKTVTPVLYTPSSTDA</sequence>
<comment type="subcellular location">
    <subcellularLocation>
        <location evidence="1 6">Membrane</location>
        <topology evidence="1 6">Multi-pass membrane protein</topology>
    </subcellularLocation>
</comment>
<dbReference type="Pfam" id="PF00335">
    <property type="entry name" value="Tetraspanin"/>
    <property type="match status" value="1"/>
</dbReference>
<evidence type="ECO:0000256" key="1">
    <source>
        <dbReference type="ARBA" id="ARBA00004141"/>
    </source>
</evidence>
<evidence type="ECO:0000256" key="6">
    <source>
        <dbReference type="RuleBase" id="RU361218"/>
    </source>
</evidence>
<dbReference type="InterPro" id="IPR018499">
    <property type="entry name" value="Tetraspanin/Peripherin"/>
</dbReference>
<dbReference type="GO" id="GO:0005886">
    <property type="term" value="C:plasma membrane"/>
    <property type="evidence" value="ECO:0007669"/>
    <property type="project" value="TreeGrafter"/>
</dbReference>
<dbReference type="Gene3D" id="1.10.1450.10">
    <property type="entry name" value="Tetraspanin"/>
    <property type="match status" value="1"/>
</dbReference>
<dbReference type="PRINTS" id="PR00259">
    <property type="entry name" value="TMFOUR"/>
</dbReference>
<dbReference type="InterPro" id="IPR008952">
    <property type="entry name" value="Tetraspanin_EC2_sf"/>
</dbReference>
<name>A0A8K0GH55_IGNLU</name>
<evidence type="ECO:0000313" key="7">
    <source>
        <dbReference type="EMBL" id="KAF2899056.1"/>
    </source>
</evidence>
<feature type="transmembrane region" description="Helical" evidence="6">
    <location>
        <begin position="57"/>
        <end position="78"/>
    </location>
</feature>
<dbReference type="OrthoDB" id="10051815at2759"/>
<dbReference type="AlphaFoldDB" id="A0A8K0GH55"/>
<evidence type="ECO:0000256" key="5">
    <source>
        <dbReference type="ARBA" id="ARBA00023136"/>
    </source>
</evidence>
<dbReference type="PANTHER" id="PTHR19282">
    <property type="entry name" value="TETRASPANIN"/>
    <property type="match status" value="1"/>
</dbReference>
<feature type="transmembrane region" description="Helical" evidence="6">
    <location>
        <begin position="207"/>
        <end position="232"/>
    </location>
</feature>
<dbReference type="PIRSF" id="PIRSF002419">
    <property type="entry name" value="Tetraspanin"/>
    <property type="match status" value="1"/>
</dbReference>
<gene>
    <name evidence="7" type="ORF">ILUMI_07124</name>
</gene>
<keyword evidence="3 6" id="KW-0812">Transmembrane</keyword>
<evidence type="ECO:0000256" key="4">
    <source>
        <dbReference type="ARBA" id="ARBA00022989"/>
    </source>
</evidence>
<feature type="transmembrane region" description="Helical" evidence="6">
    <location>
        <begin position="85"/>
        <end position="109"/>
    </location>
</feature>
<dbReference type="PANTHER" id="PTHR19282:SF28">
    <property type="entry name" value="TETRASPANIN"/>
    <property type="match status" value="1"/>
</dbReference>
<accession>A0A8K0GH55</accession>
<evidence type="ECO:0000256" key="3">
    <source>
        <dbReference type="ARBA" id="ARBA00022692"/>
    </source>
</evidence>
<organism evidence="7 8">
    <name type="scientific">Ignelater luminosus</name>
    <name type="common">Cucubano</name>
    <name type="synonym">Pyrophorus luminosus</name>
    <dbReference type="NCBI Taxonomy" id="2038154"/>
    <lineage>
        <taxon>Eukaryota</taxon>
        <taxon>Metazoa</taxon>
        <taxon>Ecdysozoa</taxon>
        <taxon>Arthropoda</taxon>
        <taxon>Hexapoda</taxon>
        <taxon>Insecta</taxon>
        <taxon>Pterygota</taxon>
        <taxon>Neoptera</taxon>
        <taxon>Endopterygota</taxon>
        <taxon>Coleoptera</taxon>
        <taxon>Polyphaga</taxon>
        <taxon>Elateriformia</taxon>
        <taxon>Elateroidea</taxon>
        <taxon>Elateridae</taxon>
        <taxon>Agrypninae</taxon>
        <taxon>Pyrophorini</taxon>
        <taxon>Ignelater</taxon>
    </lineage>
</organism>